<dbReference type="SUPFAM" id="SSF52096">
    <property type="entry name" value="ClpP/crotonase"/>
    <property type="match status" value="1"/>
</dbReference>
<evidence type="ECO:0000256" key="7">
    <source>
        <dbReference type="ARBA" id="ARBA00040545"/>
    </source>
</evidence>
<proteinExistence type="predicted"/>
<keyword evidence="2" id="KW-0276">Fatty acid metabolism</keyword>
<dbReference type="InterPro" id="IPR001753">
    <property type="entry name" value="Enoyl-CoA_hydra/iso"/>
</dbReference>
<keyword evidence="3" id="KW-0809">Transit peptide</keyword>
<dbReference type="InterPro" id="IPR052377">
    <property type="entry name" value="Mitochondrial_ECH-domain"/>
</dbReference>
<evidence type="ECO:0000256" key="1">
    <source>
        <dbReference type="ARBA" id="ARBA00004173"/>
    </source>
</evidence>
<dbReference type="GO" id="GO:0006631">
    <property type="term" value="P:fatty acid metabolic process"/>
    <property type="evidence" value="ECO:0007669"/>
    <property type="project" value="UniProtKB-KW"/>
</dbReference>
<dbReference type="EMBL" id="OU892285">
    <property type="protein sequence ID" value="CAG9773793.1"/>
    <property type="molecule type" value="Genomic_DNA"/>
</dbReference>
<keyword evidence="4" id="KW-0443">Lipid metabolism</keyword>
<evidence type="ECO:0000313" key="9">
    <source>
        <dbReference type="Proteomes" id="UP001152799"/>
    </source>
</evidence>
<dbReference type="Gene3D" id="3.90.226.10">
    <property type="entry name" value="2-enoyl-CoA Hydratase, Chain A, domain 1"/>
    <property type="match status" value="1"/>
</dbReference>
<sequence length="291" mass="32081">MLKTMQYRCKTLLFNPPIKKAVERFMSDYQFIKTDFANEVKNIVMCDPKTRNALSASMMEGLLNAIVEVKENPEIRVVVISGEGPAFSGGHNLKEIADNVEIQNKVFQTASNLMMSIIDCPVPVIAKIDGMAIAAGCQLVAQCDIAIASDKSTFSTPGANFGIFCSTPGIALSRCVSKMPSLYMLLTGLPVKAQEAKEIGLITKVCPSEKLDEEVDFVCNAIKAKSRDVVELGKRFYNEQICHDVKTAYKLGADKMVENLQMGDCKEGIRSFIEKRKPNWGMGCDTKQINK</sequence>
<gene>
    <name evidence="8" type="ORF">CEUTPL_LOCUS14179</name>
</gene>
<accession>A0A9N9MZE4</accession>
<dbReference type="CDD" id="cd06558">
    <property type="entry name" value="crotonase-like"/>
    <property type="match status" value="1"/>
</dbReference>
<dbReference type="OrthoDB" id="2139957at2759"/>
<organism evidence="8 9">
    <name type="scientific">Ceutorhynchus assimilis</name>
    <name type="common">cabbage seed weevil</name>
    <dbReference type="NCBI Taxonomy" id="467358"/>
    <lineage>
        <taxon>Eukaryota</taxon>
        <taxon>Metazoa</taxon>
        <taxon>Ecdysozoa</taxon>
        <taxon>Arthropoda</taxon>
        <taxon>Hexapoda</taxon>
        <taxon>Insecta</taxon>
        <taxon>Pterygota</taxon>
        <taxon>Neoptera</taxon>
        <taxon>Endopterygota</taxon>
        <taxon>Coleoptera</taxon>
        <taxon>Polyphaga</taxon>
        <taxon>Cucujiformia</taxon>
        <taxon>Curculionidae</taxon>
        <taxon>Ceutorhynchinae</taxon>
        <taxon>Ceutorhynchus</taxon>
    </lineage>
</organism>
<evidence type="ECO:0000256" key="5">
    <source>
        <dbReference type="ARBA" id="ARBA00023128"/>
    </source>
</evidence>
<evidence type="ECO:0000256" key="6">
    <source>
        <dbReference type="ARBA" id="ARBA00037410"/>
    </source>
</evidence>
<comment type="function">
    <text evidence="6">May play a role in fatty acid biosynthesis and insulin sensitivity.</text>
</comment>
<dbReference type="GO" id="GO:0005739">
    <property type="term" value="C:mitochondrion"/>
    <property type="evidence" value="ECO:0007669"/>
    <property type="project" value="UniProtKB-SubCell"/>
</dbReference>
<dbReference type="Pfam" id="PF00378">
    <property type="entry name" value="ECH_1"/>
    <property type="match status" value="1"/>
</dbReference>
<dbReference type="InterPro" id="IPR029045">
    <property type="entry name" value="ClpP/crotonase-like_dom_sf"/>
</dbReference>
<evidence type="ECO:0000313" key="8">
    <source>
        <dbReference type="EMBL" id="CAG9773793.1"/>
    </source>
</evidence>
<dbReference type="PANTHER" id="PTHR43602">
    <property type="match status" value="1"/>
</dbReference>
<dbReference type="AlphaFoldDB" id="A0A9N9MZE4"/>
<dbReference type="Gene3D" id="1.10.12.10">
    <property type="entry name" value="Lyase 2-enoyl-coa Hydratase, Chain A, domain 2"/>
    <property type="match status" value="1"/>
</dbReference>
<dbReference type="PANTHER" id="PTHR43602:SF1">
    <property type="entry name" value="ENOYL-COA HYDRATASE DOMAIN-CONTAINING PROTEIN 3, MITOCHONDRIAL"/>
    <property type="match status" value="1"/>
</dbReference>
<evidence type="ECO:0000256" key="3">
    <source>
        <dbReference type="ARBA" id="ARBA00022946"/>
    </source>
</evidence>
<reference evidence="8" key="1">
    <citation type="submission" date="2022-01" db="EMBL/GenBank/DDBJ databases">
        <authorList>
            <person name="King R."/>
        </authorList>
    </citation>
    <scope>NUCLEOTIDE SEQUENCE</scope>
</reference>
<dbReference type="GO" id="GO:0016836">
    <property type="term" value="F:hydro-lyase activity"/>
    <property type="evidence" value="ECO:0007669"/>
    <property type="project" value="TreeGrafter"/>
</dbReference>
<name>A0A9N9MZE4_9CUCU</name>
<comment type="subcellular location">
    <subcellularLocation>
        <location evidence="1">Mitochondrion</location>
    </subcellularLocation>
</comment>
<dbReference type="InterPro" id="IPR014748">
    <property type="entry name" value="Enoyl-CoA_hydra_C"/>
</dbReference>
<evidence type="ECO:0000256" key="2">
    <source>
        <dbReference type="ARBA" id="ARBA00022832"/>
    </source>
</evidence>
<keyword evidence="5" id="KW-0496">Mitochondrion</keyword>
<protein>
    <recommendedName>
        <fullName evidence="7">Enoyl-CoA hydratase domain-containing protein 3, mitochondrial</fullName>
    </recommendedName>
</protein>
<evidence type="ECO:0000256" key="4">
    <source>
        <dbReference type="ARBA" id="ARBA00023098"/>
    </source>
</evidence>
<keyword evidence="9" id="KW-1185">Reference proteome</keyword>
<dbReference type="Proteomes" id="UP001152799">
    <property type="component" value="Chromosome 9"/>
</dbReference>